<evidence type="ECO:0000256" key="3">
    <source>
        <dbReference type="ARBA" id="ARBA00012438"/>
    </source>
</evidence>
<dbReference type="InterPro" id="IPR008207">
    <property type="entry name" value="Sig_transdc_His_kin_Hpt_dom"/>
</dbReference>
<keyword evidence="23" id="KW-1185">Reference proteome</keyword>
<dbReference type="RefSeq" id="WP_225238760.1">
    <property type="nucleotide sequence ID" value="NZ_JAHYBX010000003.1"/>
</dbReference>
<evidence type="ECO:0000256" key="6">
    <source>
        <dbReference type="ARBA" id="ARBA00022679"/>
    </source>
</evidence>
<dbReference type="SMART" id="SM00304">
    <property type="entry name" value="HAMP"/>
    <property type="match status" value="1"/>
</dbReference>
<dbReference type="Pfam" id="PF00672">
    <property type="entry name" value="HAMP"/>
    <property type="match status" value="1"/>
</dbReference>
<dbReference type="Gene3D" id="3.30.565.10">
    <property type="entry name" value="Histidine kinase-like ATPase, C-terminal domain"/>
    <property type="match status" value="1"/>
</dbReference>
<reference evidence="22 23" key="1">
    <citation type="submission" date="2021-07" db="EMBL/GenBank/DDBJ databases">
        <title>Characterization of Violacein-producing bacteria and related species.</title>
        <authorList>
            <person name="Wilson H.S."/>
            <person name="De Leon M.E."/>
        </authorList>
    </citation>
    <scope>NUCLEOTIDE SEQUENCE [LARGE SCALE GENOMIC DNA]</scope>
    <source>
        <strain evidence="22 23">HSC-2F05</strain>
    </source>
</reference>
<name>A0ABS7Y9Y2_9BURK</name>
<evidence type="ECO:0000256" key="15">
    <source>
        <dbReference type="PROSITE-ProRule" id="PRU00169"/>
    </source>
</evidence>
<feature type="modified residue" description="Phosphohistidine" evidence="14">
    <location>
        <position position="875"/>
    </location>
</feature>
<dbReference type="SUPFAM" id="SSF47226">
    <property type="entry name" value="Histidine-containing phosphotransfer domain, HPT domain"/>
    <property type="match status" value="1"/>
</dbReference>
<dbReference type="SMART" id="SM00388">
    <property type="entry name" value="HisKA"/>
    <property type="match status" value="1"/>
</dbReference>
<dbReference type="InterPro" id="IPR036097">
    <property type="entry name" value="HisK_dim/P_sf"/>
</dbReference>
<dbReference type="EMBL" id="JAHYBX010000003">
    <property type="protein sequence ID" value="MCA1856484.1"/>
    <property type="molecule type" value="Genomic_DNA"/>
</dbReference>
<dbReference type="CDD" id="cd00082">
    <property type="entry name" value="HisKA"/>
    <property type="match status" value="1"/>
</dbReference>
<sequence>MGFASYAWLRTVPRRLIENWRQNIVFRLGAGIVLAVALSTGVYTTYTLHTMSQDADARLQERVERQAEVLRQALARPLFDINSAAVYSVVDALGATPDVQTLRVLGPDGSLIASLGNRGGGEPAAVRVRRRISYNDGIRNYPVGAIELAFSREQIDQDLRKQIVHTAAAHILLTLAIVACVFVVGRRMSQPFADIQDALEKLARGETDIRLSGIGRRDQVGRLSSAVRSFRDTLNRLRKAEQVANGLLREKSRIEQQLRELNEDLEQKIAARTEELTQSNLRAEAANVAKSEFLANMSHEIRTPMSAIIGMAYLALRTDLNPKQQDYVGKIHRAALSLLGIINDILDFSKIEAGKLDVEQVPFCLDEVLGNVASVTSQRAADKRLEYLFHVPHAVPRKLVGDPLRLGQVLINLVNNAVKFTPSGELQLSCIPLKGAEPGRVKLRFAVRDTGIGIGEEQQAKLFRAFSQANGSTTREYGGTGLGLSISQQLVGLMGGRIAVDSAPGAGSTFHFDLDFALSGEPESTLVAPPELNGARVLVVDDSALARAILREALAALPLRVECASDARHAEGAIVAADAAGMPYRLVLTDCSMPRMDGIELVRRISANKDLSAPPLTVLVTAFGREDVQARAEQAGVHGFLFKPFVQSALSGTLAKLFAAAPAGAAGAGVARTHQQGARVLVVEDNLVNQQIARELLEAQGMDVDVASTGRQALDKLAEAGPGAYRLVLMDLEMPQLDGHAATVELRQDPRFDELPVIAMTAHALAEIRERCLAEGMQDYITKPVDPEKLYATLARWMGKAMPARPLATLPAADMAPLPGLAGIDSSFGLRNVGGNSALYVELLDRFRASQRDAGGAIRSDLEAGRLREAASRAHSLRGVAGNIGARALQGLSQEIEEGAGRPVPDLPALLRSGADLEREVAGLMDALDCYFANAPEVPAALPWPDTAGSAPSPEDGRAAIATLENLLAEFSGEATDYFDTVRAPLGRLLGPGALARLEAHLSRYEFEEARQVLAQAGGAPSSMAEHI</sequence>
<keyword evidence="10" id="KW-0067">ATP-binding</keyword>
<dbReference type="InterPro" id="IPR011006">
    <property type="entry name" value="CheY-like_superfamily"/>
</dbReference>
<feature type="domain" description="Histidine kinase" evidence="18">
    <location>
        <begin position="296"/>
        <end position="518"/>
    </location>
</feature>
<comment type="caution">
    <text evidence="22">The sequence shown here is derived from an EMBL/GenBank/DDBJ whole genome shotgun (WGS) entry which is preliminary data.</text>
</comment>
<evidence type="ECO:0000256" key="12">
    <source>
        <dbReference type="ARBA" id="ARBA00023012"/>
    </source>
</evidence>
<keyword evidence="12" id="KW-0902">Two-component regulatory system</keyword>
<evidence type="ECO:0000256" key="5">
    <source>
        <dbReference type="ARBA" id="ARBA00022553"/>
    </source>
</evidence>
<dbReference type="PROSITE" id="PS50110">
    <property type="entry name" value="RESPONSE_REGULATORY"/>
    <property type="match status" value="2"/>
</dbReference>
<dbReference type="InterPro" id="IPR001789">
    <property type="entry name" value="Sig_transdc_resp-reg_receiver"/>
</dbReference>
<keyword evidence="7 17" id="KW-0812">Transmembrane</keyword>
<evidence type="ECO:0000259" key="19">
    <source>
        <dbReference type="PROSITE" id="PS50110"/>
    </source>
</evidence>
<keyword evidence="16" id="KW-0175">Coiled coil</keyword>
<organism evidence="22 23">
    <name type="scientific">Massilia hydrophila</name>
    <dbReference type="NCBI Taxonomy" id="3044279"/>
    <lineage>
        <taxon>Bacteria</taxon>
        <taxon>Pseudomonadati</taxon>
        <taxon>Pseudomonadota</taxon>
        <taxon>Betaproteobacteria</taxon>
        <taxon>Burkholderiales</taxon>
        <taxon>Oxalobacteraceae</taxon>
        <taxon>Telluria group</taxon>
        <taxon>Massilia</taxon>
    </lineage>
</organism>
<dbReference type="Pfam" id="PF01627">
    <property type="entry name" value="Hpt"/>
    <property type="match status" value="1"/>
</dbReference>
<dbReference type="InterPro" id="IPR005467">
    <property type="entry name" value="His_kinase_dom"/>
</dbReference>
<dbReference type="InterPro" id="IPR003594">
    <property type="entry name" value="HATPase_dom"/>
</dbReference>
<evidence type="ECO:0000256" key="7">
    <source>
        <dbReference type="ARBA" id="ARBA00022692"/>
    </source>
</evidence>
<evidence type="ECO:0000259" key="20">
    <source>
        <dbReference type="PROSITE" id="PS50885"/>
    </source>
</evidence>
<evidence type="ECO:0000313" key="22">
    <source>
        <dbReference type="EMBL" id="MCA1856484.1"/>
    </source>
</evidence>
<evidence type="ECO:0000256" key="11">
    <source>
        <dbReference type="ARBA" id="ARBA00022989"/>
    </source>
</evidence>
<dbReference type="SMART" id="SM00448">
    <property type="entry name" value="REC"/>
    <property type="match status" value="2"/>
</dbReference>
<keyword evidence="11 17" id="KW-1133">Transmembrane helix</keyword>
<dbReference type="Gene3D" id="6.10.340.10">
    <property type="match status" value="1"/>
</dbReference>
<dbReference type="SUPFAM" id="SSF158472">
    <property type="entry name" value="HAMP domain-like"/>
    <property type="match status" value="1"/>
</dbReference>
<evidence type="ECO:0000256" key="1">
    <source>
        <dbReference type="ARBA" id="ARBA00000085"/>
    </source>
</evidence>
<dbReference type="PRINTS" id="PR00344">
    <property type="entry name" value="BCTRLSENSOR"/>
</dbReference>
<dbReference type="InterPro" id="IPR036641">
    <property type="entry name" value="HPT_dom_sf"/>
</dbReference>
<evidence type="ECO:0000259" key="21">
    <source>
        <dbReference type="PROSITE" id="PS50894"/>
    </source>
</evidence>
<gene>
    <name evidence="22" type="ORF">LE190_11210</name>
</gene>
<keyword evidence="5 15" id="KW-0597">Phosphoprotein</keyword>
<dbReference type="SUPFAM" id="SSF47384">
    <property type="entry name" value="Homodimeric domain of signal transducing histidine kinase"/>
    <property type="match status" value="1"/>
</dbReference>
<feature type="modified residue" description="4-aspartylphosphate" evidence="15">
    <location>
        <position position="731"/>
    </location>
</feature>
<evidence type="ECO:0000256" key="9">
    <source>
        <dbReference type="ARBA" id="ARBA00022777"/>
    </source>
</evidence>
<dbReference type="CDD" id="cd16922">
    <property type="entry name" value="HATPase_EvgS-ArcB-TorS-like"/>
    <property type="match status" value="1"/>
</dbReference>
<dbReference type="Gene3D" id="1.10.287.130">
    <property type="match status" value="1"/>
</dbReference>
<dbReference type="InterPro" id="IPR003660">
    <property type="entry name" value="HAMP_dom"/>
</dbReference>
<evidence type="ECO:0000256" key="10">
    <source>
        <dbReference type="ARBA" id="ARBA00022840"/>
    </source>
</evidence>
<evidence type="ECO:0000256" key="16">
    <source>
        <dbReference type="SAM" id="Coils"/>
    </source>
</evidence>
<dbReference type="Pfam" id="PF00512">
    <property type="entry name" value="HisKA"/>
    <property type="match status" value="1"/>
</dbReference>
<keyword evidence="6" id="KW-0808">Transferase</keyword>
<comment type="catalytic activity">
    <reaction evidence="1">
        <text>ATP + protein L-histidine = ADP + protein N-phospho-L-histidine.</text>
        <dbReference type="EC" id="2.7.13.3"/>
    </reaction>
</comment>
<keyword evidence="9" id="KW-0418">Kinase</keyword>
<proteinExistence type="predicted"/>
<dbReference type="InterPro" id="IPR004358">
    <property type="entry name" value="Sig_transdc_His_kin-like_C"/>
</dbReference>
<dbReference type="InterPro" id="IPR003661">
    <property type="entry name" value="HisK_dim/P_dom"/>
</dbReference>
<accession>A0ABS7Y9Y2</accession>
<dbReference type="Pfam" id="PF02518">
    <property type="entry name" value="HATPase_c"/>
    <property type="match status" value="1"/>
</dbReference>
<protein>
    <recommendedName>
        <fullName evidence="3">histidine kinase</fullName>
        <ecNumber evidence="3">2.7.13.3</ecNumber>
    </recommendedName>
</protein>
<dbReference type="Gene3D" id="3.40.50.2300">
    <property type="match status" value="2"/>
</dbReference>
<feature type="modified residue" description="4-aspartylphosphate" evidence="15">
    <location>
        <position position="590"/>
    </location>
</feature>
<feature type="domain" description="HPt" evidence="21">
    <location>
        <begin position="836"/>
        <end position="928"/>
    </location>
</feature>
<feature type="domain" description="Response regulatory" evidence="19">
    <location>
        <begin position="679"/>
        <end position="798"/>
    </location>
</feature>
<dbReference type="PROSITE" id="PS50894">
    <property type="entry name" value="HPT"/>
    <property type="match status" value="1"/>
</dbReference>
<comment type="subcellular location">
    <subcellularLocation>
        <location evidence="2">Cell membrane</location>
        <topology evidence="2">Multi-pass membrane protein</topology>
    </subcellularLocation>
</comment>
<dbReference type="PROSITE" id="PS50885">
    <property type="entry name" value="HAMP"/>
    <property type="match status" value="1"/>
</dbReference>
<evidence type="ECO:0000256" key="13">
    <source>
        <dbReference type="ARBA" id="ARBA00023136"/>
    </source>
</evidence>
<dbReference type="CDD" id="cd17546">
    <property type="entry name" value="REC_hyHK_CKI1_RcsC-like"/>
    <property type="match status" value="2"/>
</dbReference>
<dbReference type="Pfam" id="PF00072">
    <property type="entry name" value="Response_reg"/>
    <property type="match status" value="2"/>
</dbReference>
<evidence type="ECO:0000256" key="2">
    <source>
        <dbReference type="ARBA" id="ARBA00004651"/>
    </source>
</evidence>
<evidence type="ECO:0000259" key="18">
    <source>
        <dbReference type="PROSITE" id="PS50109"/>
    </source>
</evidence>
<keyword evidence="4" id="KW-1003">Cell membrane</keyword>
<feature type="transmembrane region" description="Helical" evidence="17">
    <location>
        <begin position="24"/>
        <end position="43"/>
    </location>
</feature>
<evidence type="ECO:0000256" key="8">
    <source>
        <dbReference type="ARBA" id="ARBA00022741"/>
    </source>
</evidence>
<dbReference type="SMART" id="SM00387">
    <property type="entry name" value="HATPase_c"/>
    <property type="match status" value="1"/>
</dbReference>
<feature type="domain" description="Response regulatory" evidence="19">
    <location>
        <begin position="536"/>
        <end position="658"/>
    </location>
</feature>
<feature type="transmembrane region" description="Helical" evidence="17">
    <location>
        <begin position="163"/>
        <end position="185"/>
    </location>
</feature>
<feature type="domain" description="HAMP" evidence="20">
    <location>
        <begin position="186"/>
        <end position="239"/>
    </location>
</feature>
<feature type="coiled-coil region" evidence="16">
    <location>
        <begin position="237"/>
        <end position="282"/>
    </location>
</feature>
<keyword evidence="8" id="KW-0547">Nucleotide-binding</keyword>
<evidence type="ECO:0000256" key="17">
    <source>
        <dbReference type="SAM" id="Phobius"/>
    </source>
</evidence>
<evidence type="ECO:0000313" key="23">
    <source>
        <dbReference type="Proteomes" id="UP001198602"/>
    </source>
</evidence>
<keyword evidence="13 17" id="KW-0472">Membrane</keyword>
<dbReference type="Proteomes" id="UP001198602">
    <property type="component" value="Unassembled WGS sequence"/>
</dbReference>
<dbReference type="PANTHER" id="PTHR45339:SF1">
    <property type="entry name" value="HYBRID SIGNAL TRANSDUCTION HISTIDINE KINASE J"/>
    <property type="match status" value="1"/>
</dbReference>
<evidence type="ECO:0000256" key="4">
    <source>
        <dbReference type="ARBA" id="ARBA00022475"/>
    </source>
</evidence>
<dbReference type="PROSITE" id="PS50109">
    <property type="entry name" value="HIS_KIN"/>
    <property type="match status" value="1"/>
</dbReference>
<evidence type="ECO:0000256" key="14">
    <source>
        <dbReference type="PROSITE-ProRule" id="PRU00110"/>
    </source>
</evidence>
<dbReference type="SUPFAM" id="SSF55874">
    <property type="entry name" value="ATPase domain of HSP90 chaperone/DNA topoisomerase II/histidine kinase"/>
    <property type="match status" value="1"/>
</dbReference>
<dbReference type="SUPFAM" id="SSF52172">
    <property type="entry name" value="CheY-like"/>
    <property type="match status" value="2"/>
</dbReference>
<dbReference type="EC" id="2.7.13.3" evidence="3"/>
<dbReference type="PANTHER" id="PTHR45339">
    <property type="entry name" value="HYBRID SIGNAL TRANSDUCTION HISTIDINE KINASE J"/>
    <property type="match status" value="1"/>
</dbReference>
<dbReference type="InterPro" id="IPR036890">
    <property type="entry name" value="HATPase_C_sf"/>
</dbReference>
<dbReference type="Gene3D" id="1.20.120.160">
    <property type="entry name" value="HPT domain"/>
    <property type="match status" value="1"/>
</dbReference>